<gene>
    <name evidence="1" type="ORF">OIU77_001568</name>
</gene>
<dbReference type="EMBL" id="JAPFFI010000013">
    <property type="protein sequence ID" value="KAJ6371084.1"/>
    <property type="molecule type" value="Genomic_DNA"/>
</dbReference>
<name>A0ABQ9B412_9ROSI</name>
<evidence type="ECO:0000313" key="1">
    <source>
        <dbReference type="EMBL" id="KAJ6371084.1"/>
    </source>
</evidence>
<comment type="caution">
    <text evidence="1">The sequence shown here is derived from an EMBL/GenBank/DDBJ whole genome shotgun (WGS) entry which is preliminary data.</text>
</comment>
<organism evidence="1 2">
    <name type="scientific">Salix suchowensis</name>
    <dbReference type="NCBI Taxonomy" id="1278906"/>
    <lineage>
        <taxon>Eukaryota</taxon>
        <taxon>Viridiplantae</taxon>
        <taxon>Streptophyta</taxon>
        <taxon>Embryophyta</taxon>
        <taxon>Tracheophyta</taxon>
        <taxon>Spermatophyta</taxon>
        <taxon>Magnoliopsida</taxon>
        <taxon>eudicotyledons</taxon>
        <taxon>Gunneridae</taxon>
        <taxon>Pentapetalae</taxon>
        <taxon>rosids</taxon>
        <taxon>fabids</taxon>
        <taxon>Malpighiales</taxon>
        <taxon>Salicaceae</taxon>
        <taxon>Saliceae</taxon>
        <taxon>Salix</taxon>
    </lineage>
</organism>
<accession>A0ABQ9B412</accession>
<reference evidence="1" key="1">
    <citation type="submission" date="2022-10" db="EMBL/GenBank/DDBJ databases">
        <authorList>
            <person name="Hyden B.L."/>
            <person name="Feng K."/>
            <person name="Yates T."/>
            <person name="Jawdy S."/>
            <person name="Smart L.B."/>
            <person name="Muchero W."/>
        </authorList>
    </citation>
    <scope>NUCLEOTIDE SEQUENCE</scope>
    <source>
        <tissue evidence="1">Shoot tip</tissue>
    </source>
</reference>
<reference evidence="1" key="2">
    <citation type="journal article" date="2023" name="Int. J. Mol. Sci.">
        <title>De Novo Assembly and Annotation of 11 Diverse Shrub Willow (Salix) Genomes Reveals Novel Gene Organization in Sex-Linked Regions.</title>
        <authorList>
            <person name="Hyden B."/>
            <person name="Feng K."/>
            <person name="Yates T.B."/>
            <person name="Jawdy S."/>
            <person name="Cereghino C."/>
            <person name="Smart L.B."/>
            <person name="Muchero W."/>
        </authorList>
    </citation>
    <scope>NUCLEOTIDE SEQUENCE</scope>
    <source>
        <tissue evidence="1">Shoot tip</tissue>
    </source>
</reference>
<proteinExistence type="predicted"/>
<sequence>MQSSVANI</sequence>
<dbReference type="Proteomes" id="UP001141253">
    <property type="component" value="Chromosome 17"/>
</dbReference>
<keyword evidence="2" id="KW-1185">Reference proteome</keyword>
<protein>
    <submittedName>
        <fullName evidence="1">Uncharacterized protein</fullName>
    </submittedName>
</protein>
<evidence type="ECO:0000313" key="2">
    <source>
        <dbReference type="Proteomes" id="UP001141253"/>
    </source>
</evidence>
<feature type="non-terminal residue" evidence="1">
    <location>
        <position position="8"/>
    </location>
</feature>